<dbReference type="PANTHER" id="PTHR15394">
    <property type="entry name" value="SERINE HYDROLASE RBBP9"/>
    <property type="match status" value="1"/>
</dbReference>
<dbReference type="InterPro" id="IPR003140">
    <property type="entry name" value="PLipase/COase/thioEstase"/>
</dbReference>
<sequence>MRKHVIFFQGGGGEEDYAADGKLVDSLQNIIGDDYTIHYSRLPDEPVPDFGRINQIDNAISNSADDIILIGHSLGASMLLKYLSENEVKKKISGVFLISTPFWSGDEGWKEALKLKKDFADTLSKDIPIFMYHCSDDEVVPFALFALYKQHLPWATFREIPSGGHQLNNDLTIVAQDIKSL</sequence>
<keyword evidence="3" id="KW-1185">Reference proteome</keyword>
<dbReference type="Proteomes" id="UP000190961">
    <property type="component" value="Unassembled WGS sequence"/>
</dbReference>
<evidence type="ECO:0000313" key="2">
    <source>
        <dbReference type="EMBL" id="SKC83752.1"/>
    </source>
</evidence>
<dbReference type="STRING" id="688867.SAMN05660236_4537"/>
<feature type="domain" description="Phospholipase/carboxylesterase/thioesterase" evidence="1">
    <location>
        <begin position="63"/>
        <end position="152"/>
    </location>
</feature>
<name>A0A1T5M6A1_9BACT</name>
<dbReference type="AlphaFoldDB" id="A0A1T5M6A1"/>
<dbReference type="InterPro" id="IPR029058">
    <property type="entry name" value="AB_hydrolase_fold"/>
</dbReference>
<dbReference type="Pfam" id="PF02230">
    <property type="entry name" value="Abhydrolase_2"/>
    <property type="match status" value="1"/>
</dbReference>
<reference evidence="2 3" key="1">
    <citation type="submission" date="2017-02" db="EMBL/GenBank/DDBJ databases">
        <authorList>
            <person name="Peterson S.W."/>
        </authorList>
    </citation>
    <scope>NUCLEOTIDE SEQUENCE [LARGE SCALE GENOMIC DNA]</scope>
    <source>
        <strain evidence="2 3">DSM 25262</strain>
    </source>
</reference>
<evidence type="ECO:0000313" key="3">
    <source>
        <dbReference type="Proteomes" id="UP000190961"/>
    </source>
</evidence>
<accession>A0A1T5M6A1</accession>
<dbReference type="InterPro" id="IPR010662">
    <property type="entry name" value="RBBP9/YdeN"/>
</dbReference>
<dbReference type="EMBL" id="FUZU01000003">
    <property type="protein sequence ID" value="SKC83752.1"/>
    <property type="molecule type" value="Genomic_DNA"/>
</dbReference>
<dbReference type="Gene3D" id="3.40.50.1820">
    <property type="entry name" value="alpha/beta hydrolase"/>
    <property type="match status" value="1"/>
</dbReference>
<proteinExistence type="predicted"/>
<dbReference type="SUPFAM" id="SSF53474">
    <property type="entry name" value="alpha/beta-Hydrolases"/>
    <property type="match status" value="1"/>
</dbReference>
<organism evidence="2 3">
    <name type="scientific">Ohtaekwangia koreensis</name>
    <dbReference type="NCBI Taxonomy" id="688867"/>
    <lineage>
        <taxon>Bacteria</taxon>
        <taxon>Pseudomonadati</taxon>
        <taxon>Bacteroidota</taxon>
        <taxon>Cytophagia</taxon>
        <taxon>Cytophagales</taxon>
        <taxon>Fulvivirgaceae</taxon>
        <taxon>Ohtaekwangia</taxon>
    </lineage>
</organism>
<dbReference type="PANTHER" id="PTHR15394:SF3">
    <property type="entry name" value="SERINE HYDROLASE RBBP9"/>
    <property type="match status" value="1"/>
</dbReference>
<dbReference type="RefSeq" id="WP_079689055.1">
    <property type="nucleotide sequence ID" value="NZ_FUZU01000003.1"/>
</dbReference>
<dbReference type="GO" id="GO:0016787">
    <property type="term" value="F:hydrolase activity"/>
    <property type="evidence" value="ECO:0007669"/>
    <property type="project" value="InterPro"/>
</dbReference>
<gene>
    <name evidence="2" type="ORF">SAMN05660236_4537</name>
</gene>
<protein>
    <recommendedName>
        <fullName evidence="1">Phospholipase/carboxylesterase/thioesterase domain-containing protein</fullName>
    </recommendedName>
</protein>
<dbReference type="OrthoDB" id="9804993at2"/>
<evidence type="ECO:0000259" key="1">
    <source>
        <dbReference type="Pfam" id="PF02230"/>
    </source>
</evidence>